<comment type="caution">
    <text evidence="1">The sequence shown here is derived from an EMBL/GenBank/DDBJ whole genome shotgun (WGS) entry which is preliminary data.</text>
</comment>
<accession>A0A922HJL4</accession>
<reference evidence="1" key="2">
    <citation type="journal article" date="2022" name="Res Sq">
        <title>Comparative Genomics Reveals Insights into the Divergent Evolution of Astigmatic Mites and Household Pest Adaptations.</title>
        <authorList>
            <person name="Xiong Q."/>
            <person name="Wan A.T.-Y."/>
            <person name="Liu X.-Y."/>
            <person name="Fung C.S.-H."/>
            <person name="Xiao X."/>
            <person name="Malainual N."/>
            <person name="Hou J."/>
            <person name="Wang L."/>
            <person name="Wang M."/>
            <person name="Yang K."/>
            <person name="Cui Y."/>
            <person name="Leung E."/>
            <person name="Nong W."/>
            <person name="Shin S.-K."/>
            <person name="Au S."/>
            <person name="Jeong K.Y."/>
            <person name="Chew F.T."/>
            <person name="Hui J."/>
            <person name="Leung T.F."/>
            <person name="Tungtrongchitr A."/>
            <person name="Zhong N."/>
            <person name="Liu Z."/>
            <person name="Tsui S."/>
        </authorList>
    </citation>
    <scope>NUCLEOTIDE SEQUENCE</scope>
    <source>
        <strain evidence="1">Derf</strain>
        <tissue evidence="1">Whole organism</tissue>
    </source>
</reference>
<evidence type="ECO:0000313" key="2">
    <source>
        <dbReference type="Proteomes" id="UP000790347"/>
    </source>
</evidence>
<dbReference type="Proteomes" id="UP000790347">
    <property type="component" value="Unassembled WGS sequence"/>
</dbReference>
<dbReference type="AlphaFoldDB" id="A0A922HJL4"/>
<sequence>MDKNHLHVLQSYSLTYHPIMSRILASSLVMVALIASSQATLTPAQTSTAAIAAASPQSSASNAYPSLQSLLAANPPQEQVVTLPASQPLSAAASGGQGYGQSYGGDAQELVVQHPNPRRILVRVVKPIIFEERIVIVPYRRVTHEVRPVIEERHTVIYGKDGKQISGPTGFSKELPGLDKAGTYASASGHMTRTIEKPVYADPVIRKIGFSKRSAAWDMANLRPTTQQVQPSDLNQYGKRA</sequence>
<dbReference type="EMBL" id="ASGP02000008">
    <property type="protein sequence ID" value="KAH9494073.1"/>
    <property type="molecule type" value="Genomic_DNA"/>
</dbReference>
<evidence type="ECO:0000313" key="1">
    <source>
        <dbReference type="EMBL" id="KAH9494073.1"/>
    </source>
</evidence>
<gene>
    <name evidence="1" type="ORF">DERF_014791</name>
</gene>
<name>A0A922HJL4_DERFA</name>
<reference evidence="1" key="1">
    <citation type="submission" date="2013-05" db="EMBL/GenBank/DDBJ databases">
        <authorList>
            <person name="Yim A.K.Y."/>
            <person name="Chan T.F."/>
            <person name="Ji K.M."/>
            <person name="Liu X.Y."/>
            <person name="Zhou J.W."/>
            <person name="Li R.Q."/>
            <person name="Yang K.Y."/>
            <person name="Li J."/>
            <person name="Li M."/>
            <person name="Law P.T.W."/>
            <person name="Wu Y.L."/>
            <person name="Cai Z.L."/>
            <person name="Qin H."/>
            <person name="Bao Y."/>
            <person name="Leung R.K.K."/>
            <person name="Ng P.K.S."/>
            <person name="Zou J."/>
            <person name="Zhong X.J."/>
            <person name="Ran P.X."/>
            <person name="Zhong N.S."/>
            <person name="Liu Z.G."/>
            <person name="Tsui S.K.W."/>
        </authorList>
    </citation>
    <scope>NUCLEOTIDE SEQUENCE</scope>
    <source>
        <strain evidence="1">Derf</strain>
        <tissue evidence="1">Whole organism</tissue>
    </source>
</reference>
<keyword evidence="2" id="KW-1185">Reference proteome</keyword>
<organism evidence="1 2">
    <name type="scientific">Dermatophagoides farinae</name>
    <name type="common">American house dust mite</name>
    <dbReference type="NCBI Taxonomy" id="6954"/>
    <lineage>
        <taxon>Eukaryota</taxon>
        <taxon>Metazoa</taxon>
        <taxon>Ecdysozoa</taxon>
        <taxon>Arthropoda</taxon>
        <taxon>Chelicerata</taxon>
        <taxon>Arachnida</taxon>
        <taxon>Acari</taxon>
        <taxon>Acariformes</taxon>
        <taxon>Sarcoptiformes</taxon>
        <taxon>Astigmata</taxon>
        <taxon>Psoroptidia</taxon>
        <taxon>Analgoidea</taxon>
        <taxon>Pyroglyphidae</taxon>
        <taxon>Dermatophagoidinae</taxon>
        <taxon>Dermatophagoides</taxon>
    </lineage>
</organism>
<proteinExistence type="predicted"/>
<protein>
    <submittedName>
        <fullName evidence="1">Uncharacterized protein</fullName>
    </submittedName>
</protein>